<gene>
    <name evidence="3" type="ORF">SAMN05444695_1011</name>
</gene>
<sequence length="77" mass="8920">MDLALTEEEAAFREEMRTFFTTQIPEEIRERNALGEHLGKDDFVASQRILNAAGLAVPHWPVEWGGREWSAVQKHIW</sequence>
<evidence type="ECO:0000259" key="2">
    <source>
        <dbReference type="Pfam" id="PF02771"/>
    </source>
</evidence>
<dbReference type="PANTHER" id="PTHR43292:SF3">
    <property type="entry name" value="ACYL-COA DEHYDROGENASE FADE29"/>
    <property type="match status" value="1"/>
</dbReference>
<feature type="non-terminal residue" evidence="3">
    <location>
        <position position="77"/>
    </location>
</feature>
<dbReference type="EMBL" id="FNDN01000001">
    <property type="protein sequence ID" value="SDH03558.1"/>
    <property type="molecule type" value="Genomic_DNA"/>
</dbReference>
<dbReference type="SUPFAM" id="SSF56645">
    <property type="entry name" value="Acyl-CoA dehydrogenase NM domain-like"/>
    <property type="match status" value="1"/>
</dbReference>
<dbReference type="GO" id="GO:0016627">
    <property type="term" value="F:oxidoreductase activity, acting on the CH-CH group of donors"/>
    <property type="evidence" value="ECO:0007669"/>
    <property type="project" value="InterPro"/>
</dbReference>
<reference evidence="3 4" key="1">
    <citation type="submission" date="2016-10" db="EMBL/GenBank/DDBJ databases">
        <authorList>
            <person name="de Groot N.N."/>
        </authorList>
    </citation>
    <scope>NUCLEOTIDE SEQUENCE [LARGE SCALE GENOMIC DNA]</scope>
    <source>
        <strain evidence="3 4">DSM 44892</strain>
    </source>
</reference>
<dbReference type="InterPro" id="IPR052161">
    <property type="entry name" value="Mycobact_Acyl-CoA_DH"/>
</dbReference>
<dbReference type="PANTHER" id="PTHR43292">
    <property type="entry name" value="ACYL-COA DEHYDROGENASE"/>
    <property type="match status" value="1"/>
</dbReference>
<keyword evidence="1" id="KW-0560">Oxidoreductase</keyword>
<keyword evidence="4" id="KW-1185">Reference proteome</keyword>
<name>A0A1G7Z4A8_9NOCA</name>
<proteinExistence type="predicted"/>
<dbReference type="InterPro" id="IPR037069">
    <property type="entry name" value="AcylCoA_DH/ox_N_sf"/>
</dbReference>
<evidence type="ECO:0000313" key="4">
    <source>
        <dbReference type="Proteomes" id="UP000183263"/>
    </source>
</evidence>
<evidence type="ECO:0000256" key="1">
    <source>
        <dbReference type="ARBA" id="ARBA00023002"/>
    </source>
</evidence>
<evidence type="ECO:0000313" key="3">
    <source>
        <dbReference type="EMBL" id="SDH03558.1"/>
    </source>
</evidence>
<organism evidence="3 4">
    <name type="scientific">Rhodococcus triatomae</name>
    <dbReference type="NCBI Taxonomy" id="300028"/>
    <lineage>
        <taxon>Bacteria</taxon>
        <taxon>Bacillati</taxon>
        <taxon>Actinomycetota</taxon>
        <taxon>Actinomycetes</taxon>
        <taxon>Mycobacteriales</taxon>
        <taxon>Nocardiaceae</taxon>
        <taxon>Rhodococcus</taxon>
    </lineage>
</organism>
<feature type="domain" description="Acyl-CoA dehydrogenase/oxidase N-terminal" evidence="2">
    <location>
        <begin position="6"/>
        <end position="75"/>
    </location>
</feature>
<dbReference type="GO" id="GO:0005886">
    <property type="term" value="C:plasma membrane"/>
    <property type="evidence" value="ECO:0007669"/>
    <property type="project" value="TreeGrafter"/>
</dbReference>
<accession>A0A1G7Z4A8</accession>
<dbReference type="RefSeq" id="WP_175460991.1">
    <property type="nucleotide sequence ID" value="NZ_FNDN01000001.1"/>
</dbReference>
<dbReference type="Pfam" id="PF02771">
    <property type="entry name" value="Acyl-CoA_dh_N"/>
    <property type="match status" value="1"/>
</dbReference>
<dbReference type="InterPro" id="IPR013786">
    <property type="entry name" value="AcylCoA_DH/ox_N"/>
</dbReference>
<dbReference type="GO" id="GO:0050660">
    <property type="term" value="F:flavin adenine dinucleotide binding"/>
    <property type="evidence" value="ECO:0007669"/>
    <property type="project" value="InterPro"/>
</dbReference>
<dbReference type="InterPro" id="IPR009100">
    <property type="entry name" value="AcylCoA_DH/oxidase_NM_dom_sf"/>
</dbReference>
<protein>
    <recommendedName>
        <fullName evidence="2">Acyl-CoA dehydrogenase/oxidase N-terminal domain-containing protein</fullName>
    </recommendedName>
</protein>
<dbReference type="AlphaFoldDB" id="A0A1G7Z4A8"/>
<dbReference type="Gene3D" id="1.10.540.10">
    <property type="entry name" value="Acyl-CoA dehydrogenase/oxidase, N-terminal domain"/>
    <property type="match status" value="1"/>
</dbReference>
<dbReference type="Proteomes" id="UP000183263">
    <property type="component" value="Unassembled WGS sequence"/>
</dbReference>